<organism evidence="2 3">
    <name type="scientific">Aspergillus tamarii</name>
    <dbReference type="NCBI Taxonomy" id="41984"/>
    <lineage>
        <taxon>Eukaryota</taxon>
        <taxon>Fungi</taxon>
        <taxon>Dikarya</taxon>
        <taxon>Ascomycota</taxon>
        <taxon>Pezizomycotina</taxon>
        <taxon>Eurotiomycetes</taxon>
        <taxon>Eurotiomycetidae</taxon>
        <taxon>Eurotiales</taxon>
        <taxon>Aspergillaceae</taxon>
        <taxon>Aspergillus</taxon>
        <taxon>Aspergillus subgen. Circumdati</taxon>
    </lineage>
</organism>
<protein>
    <submittedName>
        <fullName evidence="2">Uncharacterized protein</fullName>
    </submittedName>
</protein>
<reference evidence="2 3" key="1">
    <citation type="submission" date="2019-04" db="EMBL/GenBank/DDBJ databases">
        <title>Friends and foes A comparative genomics study of 23 Aspergillus species from section Flavi.</title>
        <authorList>
            <consortium name="DOE Joint Genome Institute"/>
            <person name="Kjaerbolling I."/>
            <person name="Vesth T."/>
            <person name="Frisvad J.C."/>
            <person name="Nybo J.L."/>
            <person name="Theobald S."/>
            <person name="Kildgaard S."/>
            <person name="Isbrandt T."/>
            <person name="Kuo A."/>
            <person name="Sato A."/>
            <person name="Lyhne E.K."/>
            <person name="Kogle M.E."/>
            <person name="Wiebenga A."/>
            <person name="Kun R.S."/>
            <person name="Lubbers R.J."/>
            <person name="Makela M.R."/>
            <person name="Barry K."/>
            <person name="Chovatia M."/>
            <person name="Clum A."/>
            <person name="Daum C."/>
            <person name="Haridas S."/>
            <person name="He G."/>
            <person name="LaButti K."/>
            <person name="Lipzen A."/>
            <person name="Mondo S."/>
            <person name="Riley R."/>
            <person name="Salamov A."/>
            <person name="Simmons B.A."/>
            <person name="Magnuson J.K."/>
            <person name="Henrissat B."/>
            <person name="Mortensen U.H."/>
            <person name="Larsen T.O."/>
            <person name="Devries R.P."/>
            <person name="Grigoriev I.V."/>
            <person name="Machida M."/>
            <person name="Baker S.E."/>
            <person name="Andersen M.R."/>
        </authorList>
    </citation>
    <scope>NUCLEOTIDE SEQUENCE [LARGE SCALE GENOMIC DNA]</scope>
    <source>
        <strain evidence="2 3">CBS 117626</strain>
    </source>
</reference>
<sequence length="386" mass="44207">MPDPLWDPDLILQVTKGGRQGMFCLGQARSRYNSRCRWDIEKSEYSRIRSMLKGMSKRLPHTITYDELSTMASLGLCGHHTDQEVEIVDGWLRILANIEHLNSQYQGSLQANEETLETMAMDMEKCRQLIRCDPDSEEIFSVALARYVRRQTGMKKELGECRTRLAALQKTAVDTEGIKKENSELSMEVSYLSQRLAIAEQVIQGKDSEQNTKIHELCKEMDGLHAENMKRLVQIKRLRDRKNELDSACLVSQRLTQEREGLRSELETAKDEITVLKESKSALLTESNVISTTLGETQRQLTATCQSNEYLRKELEIAKVKLANLQDILHGIDMARKSSLLYKLRVWTQELWYRITGWSRSRRVPISDEEEGLTLASVDGSHTHGS</sequence>
<dbReference type="Proteomes" id="UP000326950">
    <property type="component" value="Unassembled WGS sequence"/>
</dbReference>
<feature type="coiled-coil region" evidence="1">
    <location>
        <begin position="252"/>
        <end position="328"/>
    </location>
</feature>
<accession>A0A5N6VCX6</accession>
<name>A0A5N6VCX6_ASPTM</name>
<dbReference type="AlphaFoldDB" id="A0A5N6VCX6"/>
<keyword evidence="3" id="KW-1185">Reference proteome</keyword>
<dbReference type="EMBL" id="ML738585">
    <property type="protein sequence ID" value="KAE8168547.1"/>
    <property type="molecule type" value="Genomic_DNA"/>
</dbReference>
<evidence type="ECO:0000313" key="2">
    <source>
        <dbReference type="EMBL" id="KAE8168547.1"/>
    </source>
</evidence>
<proteinExistence type="predicted"/>
<gene>
    <name evidence="2" type="ORF">BDV40DRAFT_294501</name>
</gene>
<evidence type="ECO:0000256" key="1">
    <source>
        <dbReference type="SAM" id="Coils"/>
    </source>
</evidence>
<keyword evidence="1" id="KW-0175">Coiled coil</keyword>
<dbReference type="OrthoDB" id="5068061at2759"/>
<evidence type="ECO:0000313" key="3">
    <source>
        <dbReference type="Proteomes" id="UP000326950"/>
    </source>
</evidence>